<evidence type="ECO:0000313" key="1">
    <source>
        <dbReference type="EMBL" id="QWF71855.1"/>
    </source>
</evidence>
<keyword evidence="2" id="KW-1185">Reference proteome</keyword>
<proteinExistence type="predicted"/>
<dbReference type="AlphaFoldDB" id="A0A975R9W9"/>
<dbReference type="KEGG" id="mpad:KEF85_05160"/>
<dbReference type="RefSeq" id="WP_215583630.1">
    <property type="nucleotide sequence ID" value="NZ_CP073754.1"/>
</dbReference>
<organism evidence="1 2">
    <name type="scientific">Methylomonas paludis</name>
    <dbReference type="NCBI Taxonomy" id="1173101"/>
    <lineage>
        <taxon>Bacteria</taxon>
        <taxon>Pseudomonadati</taxon>
        <taxon>Pseudomonadota</taxon>
        <taxon>Gammaproteobacteria</taxon>
        <taxon>Methylococcales</taxon>
        <taxon>Methylococcaceae</taxon>
        <taxon>Methylomonas</taxon>
    </lineage>
</organism>
<name>A0A975R9W9_9GAMM</name>
<reference evidence="1" key="1">
    <citation type="submission" date="2021-04" db="EMBL/GenBank/DDBJ databases">
        <title>Draft genome sequence data of methanotrophic Methylovulum sp. strain S1L and Methylomonas sp. strain S2AM isolated from boreal lake water columns.</title>
        <authorList>
            <person name="Rissanen A.J."/>
            <person name="Mangayil R."/>
            <person name="Svenning M.M."/>
            <person name="Khanongnuch R."/>
        </authorList>
    </citation>
    <scope>NUCLEOTIDE SEQUENCE</scope>
    <source>
        <strain evidence="1">S2AM</strain>
    </source>
</reference>
<accession>A0A975R9W9</accession>
<dbReference type="Proteomes" id="UP000676649">
    <property type="component" value="Chromosome"/>
</dbReference>
<gene>
    <name evidence="1" type="ORF">KEF85_05160</name>
</gene>
<protein>
    <recommendedName>
        <fullName evidence="3">Antitoxin</fullName>
    </recommendedName>
</protein>
<sequence>MQLAIEIPDELGQRVLQHDNVQLFVQTAIEKLLQEEQQASFMKVPPLTKSLIGIMENSNINELDYKRHLEEKYL</sequence>
<evidence type="ECO:0000313" key="2">
    <source>
        <dbReference type="Proteomes" id="UP000676649"/>
    </source>
</evidence>
<evidence type="ECO:0008006" key="3">
    <source>
        <dbReference type="Google" id="ProtNLM"/>
    </source>
</evidence>
<dbReference type="EMBL" id="CP073754">
    <property type="protein sequence ID" value="QWF71855.1"/>
    <property type="molecule type" value="Genomic_DNA"/>
</dbReference>